<sequence length="193" mass="21825">MRIDGIVQALETLGNLMEQQVQNQAITTAAAAATTPTRVQPRIVIGVRPMHKLVEQFLKLQPPKFTGTGDPEAATLWIQELEKAFDLLRCSEEDKVVIAVYQLQGNASTWWKATRGIVFPEGMVLVWNTFVEVFNGKYFSDCAREHKMKEFQCLCQGLMTVDQYEAKFAGLSQYAPRPIEDPSDKARRFRNGL</sequence>
<dbReference type="Proteomes" id="UP001634007">
    <property type="component" value="Unassembled WGS sequence"/>
</dbReference>
<comment type="caution">
    <text evidence="2">The sequence shown here is derived from an EMBL/GenBank/DDBJ whole genome shotgun (WGS) entry which is preliminary data.</text>
</comment>
<dbReference type="InterPro" id="IPR005162">
    <property type="entry name" value="Retrotrans_gag_dom"/>
</dbReference>
<keyword evidence="3" id="KW-1185">Reference proteome</keyword>
<protein>
    <recommendedName>
        <fullName evidence="1">Retrotransposon gag domain-containing protein</fullName>
    </recommendedName>
</protein>
<dbReference type="EMBL" id="JBJKBG010000007">
    <property type="protein sequence ID" value="KAL3731236.1"/>
    <property type="molecule type" value="Genomic_DNA"/>
</dbReference>
<gene>
    <name evidence="2" type="ORF">ACJRO7_028157</name>
</gene>
<accession>A0ABD3JTK8</accession>
<reference evidence="2 3" key="1">
    <citation type="submission" date="2024-11" db="EMBL/GenBank/DDBJ databases">
        <title>Chromosome-level genome assembly of Eucalyptus globulus Labill. provides insights into its genome evolution.</title>
        <authorList>
            <person name="Li X."/>
        </authorList>
    </citation>
    <scope>NUCLEOTIDE SEQUENCE [LARGE SCALE GENOMIC DNA]</scope>
    <source>
        <strain evidence="2">CL2024</strain>
        <tissue evidence="2">Fresh tender leaves</tissue>
    </source>
</reference>
<dbReference type="AlphaFoldDB" id="A0ABD3JTK8"/>
<evidence type="ECO:0000313" key="3">
    <source>
        <dbReference type="Proteomes" id="UP001634007"/>
    </source>
</evidence>
<organism evidence="2 3">
    <name type="scientific">Eucalyptus globulus</name>
    <name type="common">Tasmanian blue gum</name>
    <dbReference type="NCBI Taxonomy" id="34317"/>
    <lineage>
        <taxon>Eukaryota</taxon>
        <taxon>Viridiplantae</taxon>
        <taxon>Streptophyta</taxon>
        <taxon>Embryophyta</taxon>
        <taxon>Tracheophyta</taxon>
        <taxon>Spermatophyta</taxon>
        <taxon>Magnoliopsida</taxon>
        <taxon>eudicotyledons</taxon>
        <taxon>Gunneridae</taxon>
        <taxon>Pentapetalae</taxon>
        <taxon>rosids</taxon>
        <taxon>malvids</taxon>
        <taxon>Myrtales</taxon>
        <taxon>Myrtaceae</taxon>
        <taxon>Myrtoideae</taxon>
        <taxon>Eucalypteae</taxon>
        <taxon>Eucalyptus</taxon>
    </lineage>
</organism>
<dbReference type="Pfam" id="PF03732">
    <property type="entry name" value="Retrotrans_gag"/>
    <property type="match status" value="1"/>
</dbReference>
<proteinExistence type="predicted"/>
<evidence type="ECO:0000313" key="2">
    <source>
        <dbReference type="EMBL" id="KAL3731236.1"/>
    </source>
</evidence>
<name>A0ABD3JTK8_EUCGL</name>
<evidence type="ECO:0000259" key="1">
    <source>
        <dbReference type="Pfam" id="PF03732"/>
    </source>
</evidence>
<feature type="domain" description="Retrotransposon gag" evidence="1">
    <location>
        <begin position="98"/>
        <end position="193"/>
    </location>
</feature>